<comment type="similarity">
    <text evidence="3 7">Belongs to the metallo-dependent hydrolases superfamily. Uronate isomerase family.</text>
</comment>
<evidence type="ECO:0000256" key="6">
    <source>
        <dbReference type="ARBA" id="ARBA00023235"/>
    </source>
</evidence>
<evidence type="ECO:0000256" key="2">
    <source>
        <dbReference type="ARBA" id="ARBA00004892"/>
    </source>
</evidence>
<evidence type="ECO:0000313" key="9">
    <source>
        <dbReference type="Proteomes" id="UP000313948"/>
    </source>
</evidence>
<dbReference type="PANTHER" id="PTHR30068:SF4">
    <property type="entry name" value="URONATE ISOMERASE"/>
    <property type="match status" value="1"/>
</dbReference>
<organism evidence="8 9">
    <name type="scientific">Georgenia wutianyii</name>
    <dbReference type="NCBI Taxonomy" id="2585135"/>
    <lineage>
        <taxon>Bacteria</taxon>
        <taxon>Bacillati</taxon>
        <taxon>Actinomycetota</taxon>
        <taxon>Actinomycetes</taxon>
        <taxon>Micrococcales</taxon>
        <taxon>Bogoriellaceae</taxon>
        <taxon>Georgenia</taxon>
    </lineage>
</organism>
<keyword evidence="6 7" id="KW-0413">Isomerase</keyword>
<evidence type="ECO:0000256" key="7">
    <source>
        <dbReference type="HAMAP-Rule" id="MF_00675"/>
    </source>
</evidence>
<proteinExistence type="inferred from homology"/>
<evidence type="ECO:0000256" key="5">
    <source>
        <dbReference type="ARBA" id="ARBA00020555"/>
    </source>
</evidence>
<comment type="pathway">
    <text evidence="2 7">Carbohydrate metabolism; pentose and glucuronate interconversion.</text>
</comment>
<keyword evidence="9" id="KW-1185">Reference proteome</keyword>
<dbReference type="Proteomes" id="UP000313948">
    <property type="component" value="Chromosome"/>
</dbReference>
<gene>
    <name evidence="7 8" type="primary">uxaC</name>
    <name evidence="8" type="ORF">FE251_10135</name>
</gene>
<dbReference type="InterPro" id="IPR003766">
    <property type="entry name" value="Uronate_isomerase"/>
</dbReference>
<reference evidence="8 9" key="1">
    <citation type="submission" date="2019-05" db="EMBL/GenBank/DDBJ databases">
        <title>Georgenia *** sp. nov., and Georgenia *** sp. nov., isolated from the intestinal contents of plateau pika (Ochotona curzoniae) in the Qinghai-Tibet plateau of China.</title>
        <authorList>
            <person name="Tian Z."/>
        </authorList>
    </citation>
    <scope>NUCLEOTIDE SEQUENCE [LARGE SCALE GENOMIC DNA]</scope>
    <source>
        <strain evidence="8 9">Z294</strain>
    </source>
</reference>
<name>A0ABX5VMF6_9MICO</name>
<comment type="catalytic activity">
    <reaction evidence="1 7">
        <text>D-glucuronate = D-fructuronate</text>
        <dbReference type="Rhea" id="RHEA:13049"/>
        <dbReference type="ChEBI" id="CHEBI:58720"/>
        <dbReference type="ChEBI" id="CHEBI:59863"/>
        <dbReference type="EC" id="5.3.1.12"/>
    </reaction>
</comment>
<dbReference type="Gene3D" id="1.10.2020.10">
    <property type="entry name" value="uronate isomerase, domain 2, chain A"/>
    <property type="match status" value="1"/>
</dbReference>
<evidence type="ECO:0000256" key="1">
    <source>
        <dbReference type="ARBA" id="ARBA00001165"/>
    </source>
</evidence>
<dbReference type="RefSeq" id="WP_139073324.1">
    <property type="nucleotide sequence ID" value="NZ_CP040899.1"/>
</dbReference>
<dbReference type="SUPFAM" id="SSF51556">
    <property type="entry name" value="Metallo-dependent hydrolases"/>
    <property type="match status" value="1"/>
</dbReference>
<dbReference type="Gene3D" id="3.20.20.140">
    <property type="entry name" value="Metal-dependent hydrolases"/>
    <property type="match status" value="1"/>
</dbReference>
<evidence type="ECO:0000256" key="4">
    <source>
        <dbReference type="ARBA" id="ARBA00012546"/>
    </source>
</evidence>
<dbReference type="InterPro" id="IPR032466">
    <property type="entry name" value="Metal_Hydrolase"/>
</dbReference>
<dbReference type="PANTHER" id="PTHR30068">
    <property type="entry name" value="URONATE ISOMERASE"/>
    <property type="match status" value="1"/>
</dbReference>
<dbReference type="EMBL" id="CP040899">
    <property type="protein sequence ID" value="QDB79692.1"/>
    <property type="molecule type" value="Genomic_DNA"/>
</dbReference>
<dbReference type="Pfam" id="PF02614">
    <property type="entry name" value="UxaC"/>
    <property type="match status" value="1"/>
</dbReference>
<sequence length="477" mass="53614">MTVDTRDLLTVHPDRLLPAQPDVRDVARRIYEATKDLPIISPHSHVPPQWLVDDQPFSDPVSLLLSPDHYVLRMLHANGAELSDLGRGPDGPVQLDEAAARKAWRILCENYHLFRGTPVKYWFDTTFAEVFGITQVPSARTADAIYDQIAAAIATPQFRPRALFERFNISVLATTDDPLDDLAGHKALAQDPTFTGRVIPTFRPDRFLELARPGWADLARRLGEVSGVDTGDYAGYIAAIENRRRYFKEHGAVSSDHSHLDAGTEPLSEDEARRIYAAALRGEATVEEGRAFHRHMMSETARMATEDGLVMTLHPAVYRNHDTDNFTRFGPDAGSDIPVKVEFTKALQPLLTRYGNHPNLNLVVFTIDEDVYSRELAPMAGFYRSMHVGVPWWFIDAPEAIRRFRGAVTETAGFYRTSGFIDDTRAFLSIPTRHDMSRRLDAAYLAELVSEHRLTEDEALATAHDLVTTIPQKVFKL</sequence>
<dbReference type="EC" id="5.3.1.12" evidence="4 7"/>
<accession>A0ABX5VMF6</accession>
<evidence type="ECO:0000313" key="8">
    <source>
        <dbReference type="EMBL" id="QDB79692.1"/>
    </source>
</evidence>
<comment type="catalytic activity">
    <reaction evidence="7">
        <text>aldehydo-D-galacturonate = keto-D-tagaturonate</text>
        <dbReference type="Rhea" id="RHEA:27702"/>
        <dbReference type="ChEBI" id="CHEBI:12952"/>
        <dbReference type="ChEBI" id="CHEBI:17886"/>
    </reaction>
</comment>
<evidence type="ECO:0000256" key="3">
    <source>
        <dbReference type="ARBA" id="ARBA00008397"/>
    </source>
</evidence>
<protein>
    <recommendedName>
        <fullName evidence="5 7">Uronate isomerase</fullName>
        <ecNumber evidence="4 7">5.3.1.12</ecNumber>
    </recommendedName>
    <alternativeName>
        <fullName evidence="7">Glucuronate isomerase</fullName>
    </alternativeName>
    <alternativeName>
        <fullName evidence="7">Uronic isomerase</fullName>
    </alternativeName>
</protein>
<dbReference type="HAMAP" id="MF_00675">
    <property type="entry name" value="UxaC"/>
    <property type="match status" value="1"/>
</dbReference>
<dbReference type="GO" id="GO:0008880">
    <property type="term" value="F:glucuronate isomerase activity"/>
    <property type="evidence" value="ECO:0007669"/>
    <property type="project" value="UniProtKB-EC"/>
</dbReference>
<dbReference type="NCBIfam" id="NF002794">
    <property type="entry name" value="PRK02925.1"/>
    <property type="match status" value="1"/>
</dbReference>